<name>A0A9P1K1F2_9PROT</name>
<keyword evidence="2" id="KW-1185">Reference proteome</keyword>
<keyword evidence="1" id="KW-0614">Plasmid</keyword>
<evidence type="ECO:0000313" key="2">
    <source>
        <dbReference type="Proteomes" id="UP000007319"/>
    </source>
</evidence>
<dbReference type="EMBL" id="HE577331">
    <property type="protein sequence ID" value="CCD03771.1"/>
    <property type="molecule type" value="Genomic_DNA"/>
</dbReference>
<evidence type="ECO:0000313" key="1">
    <source>
        <dbReference type="EMBL" id="CCD03771.1"/>
    </source>
</evidence>
<dbReference type="Proteomes" id="UP000007319">
    <property type="component" value="Plasmid AZOBR_p4"/>
</dbReference>
<organism evidence="1 2">
    <name type="scientific">Azospirillum baldaniorum</name>
    <dbReference type="NCBI Taxonomy" id="1064539"/>
    <lineage>
        <taxon>Bacteria</taxon>
        <taxon>Pseudomonadati</taxon>
        <taxon>Pseudomonadota</taxon>
        <taxon>Alphaproteobacteria</taxon>
        <taxon>Rhodospirillales</taxon>
        <taxon>Azospirillaceae</taxon>
        <taxon>Azospirillum</taxon>
    </lineage>
</organism>
<dbReference type="KEGG" id="abs:AZOBR_p480086"/>
<geneLocation type="plasmid" evidence="1 2">
    <name>AZOBR_p4</name>
</geneLocation>
<dbReference type="AlphaFoldDB" id="A0A9P1K1F2"/>
<proteinExistence type="predicted"/>
<accession>A0A9P1K1F2</accession>
<reference evidence="1 2" key="1">
    <citation type="journal article" date="2011" name="PLoS Genet.">
        <title>Azospirillum genomes reveal transition of bacteria from aquatic to terrestrial environments.</title>
        <authorList>
            <person name="Wisniewski-Dye F."/>
            <person name="Borziak K."/>
            <person name="Khalsa-Moyers G."/>
            <person name="Alexandre G."/>
            <person name="Sukharnikov L.O."/>
            <person name="Wuichet K."/>
            <person name="Hurst G.B."/>
            <person name="McDonald W.H."/>
            <person name="Robertson J.S."/>
            <person name="Barbe V."/>
            <person name="Calteau A."/>
            <person name="Rouy Z."/>
            <person name="Mangenot S."/>
            <person name="Prigent-Combaret C."/>
            <person name="Normand P."/>
            <person name="Boyer M."/>
            <person name="Siguier P."/>
            <person name="Dessaux Y."/>
            <person name="Elmerich C."/>
            <person name="Condemine G."/>
            <person name="Krishnen G."/>
            <person name="Kennedy I."/>
            <person name="Paterson A.H."/>
            <person name="Gonzalez V."/>
            <person name="Mavingui P."/>
            <person name="Zhulin I.B."/>
        </authorList>
    </citation>
    <scope>NUCLEOTIDE SEQUENCE [LARGE SCALE GENOMIC DNA]</scope>
    <source>
        <strain evidence="1 2">Sp245</strain>
    </source>
</reference>
<protein>
    <submittedName>
        <fullName evidence="1">Uncharacterized protein</fullName>
    </submittedName>
</protein>
<gene>
    <name evidence="1" type="ORF">AZOBR_p480086</name>
</gene>
<sequence>MSAVQAPARAMKGASAKYTACGNHRAVGCSYSSGSSTTLAPFENVGHHKGTSKRAI</sequence>